<protein>
    <submittedName>
        <fullName evidence="5">LCCL domain-containing protein</fullName>
    </submittedName>
</protein>
<proteinExistence type="predicted"/>
<dbReference type="PROSITE" id="PS51257">
    <property type="entry name" value="PROKAR_LIPOPROTEIN"/>
    <property type="match status" value="1"/>
</dbReference>
<keyword evidence="2" id="KW-0732">Signal</keyword>
<dbReference type="PROSITE" id="PS50820">
    <property type="entry name" value="LCCL"/>
    <property type="match status" value="1"/>
</dbReference>
<feature type="region of interest" description="Disordered" evidence="1">
    <location>
        <begin position="24"/>
        <end position="43"/>
    </location>
</feature>
<feature type="chain" id="PRO_5043526250" evidence="2">
    <location>
        <begin position="18"/>
        <end position="717"/>
    </location>
</feature>
<evidence type="ECO:0000256" key="2">
    <source>
        <dbReference type="SAM" id="SignalP"/>
    </source>
</evidence>
<evidence type="ECO:0000256" key="1">
    <source>
        <dbReference type="SAM" id="MobiDB-lite"/>
    </source>
</evidence>
<accession>A0AAU7DTH6</accession>
<feature type="signal peptide" evidence="2">
    <location>
        <begin position="1"/>
        <end position="17"/>
    </location>
</feature>
<feature type="domain" description="VWFD" evidence="4">
    <location>
        <begin position="314"/>
        <end position="503"/>
    </location>
</feature>
<name>A0AAU7DTH6_9MICO</name>
<dbReference type="SUPFAM" id="SSF69848">
    <property type="entry name" value="LCCL domain"/>
    <property type="match status" value="1"/>
</dbReference>
<dbReference type="AlphaFoldDB" id="A0AAU7DTH6"/>
<dbReference type="PANTHER" id="PTHR13802:SF65">
    <property type="entry name" value="NIDOGEN"/>
    <property type="match status" value="1"/>
</dbReference>
<dbReference type="Pfam" id="PF03815">
    <property type="entry name" value="LCCL"/>
    <property type="match status" value="1"/>
</dbReference>
<dbReference type="EMBL" id="CP146203">
    <property type="protein sequence ID" value="XBH20375.1"/>
    <property type="molecule type" value="Genomic_DNA"/>
</dbReference>
<dbReference type="Pfam" id="PF00094">
    <property type="entry name" value="VWD"/>
    <property type="match status" value="1"/>
</dbReference>
<dbReference type="InterPro" id="IPR051495">
    <property type="entry name" value="Epithelial_Barrier/Signaling"/>
</dbReference>
<dbReference type="PROSITE" id="PS51233">
    <property type="entry name" value="VWFD"/>
    <property type="match status" value="1"/>
</dbReference>
<dbReference type="Gene3D" id="2.170.130.20">
    <property type="entry name" value="LCCL-like domain"/>
    <property type="match status" value="1"/>
</dbReference>
<feature type="domain" description="LCCL" evidence="3">
    <location>
        <begin position="645"/>
        <end position="694"/>
    </location>
</feature>
<organism evidence="5">
    <name type="scientific">Jonesiaceae bacterium BS-20</name>
    <dbReference type="NCBI Taxonomy" id="3120821"/>
    <lineage>
        <taxon>Bacteria</taxon>
        <taxon>Bacillati</taxon>
        <taxon>Actinomycetota</taxon>
        <taxon>Actinomycetes</taxon>
        <taxon>Micrococcales</taxon>
        <taxon>Jonesiaceae</taxon>
    </lineage>
</organism>
<sequence>MLRLLAAVPIAALLVLAGCSSTQEEKSAQTPVETPSATTSPDEVEVEPAVELVEHVWAQDLWLFNSIRYFTAAGTEVDPTGTILNYLGKGEPDQTVNLADGLVFEVDNRLAPTILGADGKVREDVNVLSGIMNFEDERVFAVLATPDADAKTPIGAADDLEVDLTFLGSNFKPGAPMAFDFTFVQSYPGGDPANGTPLELLEHRLSAEQINFYGTEEADGPEILMFTNAMGKAVEGSTRMSLAGKGKISDPGLDGFRKGVWSARKGGLGGVRGFFNKFGKGAKGSNDLIKCNLGGTCGPPVYDPPPPKKCWGFRCGKVHGDPHLVTFDDLAYSPQAVGEFVLVESPGLTVQMRTAPMGSSRSISVLTAVAVHADGQTVMASTGLQGGAPLLVINGKPTPLPDLPQDVTAGNVVITASRSEVIVATGSGEQVSITLGSSQLGLFVDPGQLNDLTGMLGDGDAQPDNDLVTRDGTSVAVDLIDSDSNAFYSSFVNSWRITQDESLFTYLPGQTTESHTDLTFPDDYVALGDVPAKELNQARAVCERAGINQQPFLDNCLFDYWASGDISFVIAAQQMDLLTGISSGFYQLDAPPTQGGTNAGFPDGHGPKDGQTIEDYVASQWGWDPHSKYTAGDAFEHFCPQGGTPTSRIWGGGTQGYTSDSSVCTAAVHQGLITSTTGGLLNVTMVEGQQTYQTQPEANGIIPTEWLQPWGDGYVFQ</sequence>
<dbReference type="InterPro" id="IPR036609">
    <property type="entry name" value="LCCL_sf"/>
</dbReference>
<evidence type="ECO:0000259" key="3">
    <source>
        <dbReference type="PROSITE" id="PS50820"/>
    </source>
</evidence>
<dbReference type="InterPro" id="IPR004043">
    <property type="entry name" value="LCCL"/>
</dbReference>
<evidence type="ECO:0000259" key="4">
    <source>
        <dbReference type="PROSITE" id="PS51233"/>
    </source>
</evidence>
<dbReference type="SMART" id="SM00603">
    <property type="entry name" value="LCCL"/>
    <property type="match status" value="1"/>
</dbReference>
<dbReference type="SMART" id="SM00216">
    <property type="entry name" value="VWD"/>
    <property type="match status" value="1"/>
</dbReference>
<dbReference type="PANTHER" id="PTHR13802">
    <property type="entry name" value="MUCIN 4-RELATED"/>
    <property type="match status" value="1"/>
</dbReference>
<dbReference type="InterPro" id="IPR001846">
    <property type="entry name" value="VWF_type-D"/>
</dbReference>
<gene>
    <name evidence="5" type="ORF">V5R04_08950</name>
</gene>
<evidence type="ECO:0000313" key="5">
    <source>
        <dbReference type="EMBL" id="XBH20375.1"/>
    </source>
</evidence>
<reference evidence="5" key="1">
    <citation type="submission" date="2024-02" db="EMBL/GenBank/DDBJ databases">
        <title>Tomenella chthoni gen. nov. sp. nov., a member of the family Jonesiaceae isolated from bat guano.</title>
        <authorList>
            <person name="Miller S.L."/>
            <person name="King J."/>
            <person name="Sankaranarayanan K."/>
            <person name="Lawson P.A."/>
        </authorList>
    </citation>
    <scope>NUCLEOTIDE SEQUENCE</scope>
    <source>
        <strain evidence="5">BS-20</strain>
    </source>
</reference>
<feature type="compositionally biased region" description="Polar residues" evidence="1">
    <location>
        <begin position="28"/>
        <end position="41"/>
    </location>
</feature>